<gene>
    <name evidence="1" type="ORF">SNE40_017207</name>
</gene>
<name>A0AAN8JDF1_PATCE</name>
<reference evidence="1 2" key="1">
    <citation type="submission" date="2024-01" db="EMBL/GenBank/DDBJ databases">
        <title>The genome of the rayed Mediterranean limpet Patella caerulea (Linnaeus, 1758).</title>
        <authorList>
            <person name="Anh-Thu Weber A."/>
            <person name="Halstead-Nussloch G."/>
        </authorList>
    </citation>
    <scope>NUCLEOTIDE SEQUENCE [LARGE SCALE GENOMIC DNA]</scope>
    <source>
        <strain evidence="1">AATW-2023a</strain>
        <tissue evidence="1">Whole specimen</tissue>
    </source>
</reference>
<comment type="caution">
    <text evidence="1">The sequence shown here is derived from an EMBL/GenBank/DDBJ whole genome shotgun (WGS) entry which is preliminary data.</text>
</comment>
<proteinExistence type="predicted"/>
<sequence length="107" mass="12425">MTRNEYIFDLGSIPEEFSTTTSGEPFLIYDNGVNNPNRILAYSIVDSLKRLARAETIYMDGTFKTSPRIFTQIFCMRIPFKDTYLYALPNKTRVVYEELFQAVVDKC</sequence>
<keyword evidence="2" id="KW-1185">Reference proteome</keyword>
<dbReference type="AlphaFoldDB" id="A0AAN8JDF1"/>
<organism evidence="1 2">
    <name type="scientific">Patella caerulea</name>
    <name type="common">Rayed Mediterranean limpet</name>
    <dbReference type="NCBI Taxonomy" id="87958"/>
    <lineage>
        <taxon>Eukaryota</taxon>
        <taxon>Metazoa</taxon>
        <taxon>Spiralia</taxon>
        <taxon>Lophotrochozoa</taxon>
        <taxon>Mollusca</taxon>
        <taxon>Gastropoda</taxon>
        <taxon>Patellogastropoda</taxon>
        <taxon>Patelloidea</taxon>
        <taxon>Patellidae</taxon>
        <taxon>Patella</taxon>
    </lineage>
</organism>
<evidence type="ECO:0000313" key="2">
    <source>
        <dbReference type="Proteomes" id="UP001347796"/>
    </source>
</evidence>
<protein>
    <submittedName>
        <fullName evidence="1">Uncharacterized protein</fullName>
    </submittedName>
</protein>
<accession>A0AAN8JDF1</accession>
<dbReference type="EMBL" id="JAZGQO010000011">
    <property type="protein sequence ID" value="KAK6173814.1"/>
    <property type="molecule type" value="Genomic_DNA"/>
</dbReference>
<evidence type="ECO:0000313" key="1">
    <source>
        <dbReference type="EMBL" id="KAK6173814.1"/>
    </source>
</evidence>
<dbReference type="Proteomes" id="UP001347796">
    <property type="component" value="Unassembled WGS sequence"/>
</dbReference>